<reference evidence="3 4" key="1">
    <citation type="journal article" date="2008" name="PLoS Genet.">
        <title>Genomic islands in the pathogenic filamentous fungus Aspergillus fumigatus.</title>
        <authorList>
            <person name="Fedorova N.D."/>
            <person name="Khaldi N."/>
            <person name="Joardar V.S."/>
            <person name="Maiti R."/>
            <person name="Amedeo P."/>
            <person name="Anderson M.J."/>
            <person name="Crabtree J."/>
            <person name="Silva J.C."/>
            <person name="Badger J.H."/>
            <person name="Albarraq A."/>
            <person name="Angiuoli S."/>
            <person name="Bussey H."/>
            <person name="Bowyer P."/>
            <person name="Cotty P.J."/>
            <person name="Dyer P.S."/>
            <person name="Egan A."/>
            <person name="Galens K."/>
            <person name="Fraser-Liggett C.M."/>
            <person name="Haas B.J."/>
            <person name="Inman J.M."/>
            <person name="Kent R."/>
            <person name="Lemieux S."/>
            <person name="Malavazi I."/>
            <person name="Orvis J."/>
            <person name="Roemer T."/>
            <person name="Ronning C.M."/>
            <person name="Sundaram J.P."/>
            <person name="Sutton G."/>
            <person name="Turner G."/>
            <person name="Venter J.C."/>
            <person name="White O.R."/>
            <person name="Whitty B.R."/>
            <person name="Youngman P."/>
            <person name="Wolfe K.H."/>
            <person name="Goldman G.H."/>
            <person name="Wortman J.R."/>
            <person name="Jiang B."/>
            <person name="Denning D.W."/>
            <person name="Nierman W.C."/>
        </authorList>
    </citation>
    <scope>NUCLEOTIDE SEQUENCE [LARGE SCALE GENOMIC DNA]</scope>
    <source>
        <strain evidence="4">ATCC 1007 / CBS 513.65 / DSM 816 / NCTC 3887 / NRRL 1</strain>
    </source>
</reference>
<dbReference type="eggNOG" id="ENOG502RPRJ">
    <property type="taxonomic scope" value="Eukaryota"/>
</dbReference>
<dbReference type="Proteomes" id="UP000006701">
    <property type="component" value="Unassembled WGS sequence"/>
</dbReference>
<dbReference type="KEGG" id="act:ACLA_052960"/>
<evidence type="ECO:0000313" key="3">
    <source>
        <dbReference type="EMBL" id="EAW10823.1"/>
    </source>
</evidence>
<protein>
    <submittedName>
        <fullName evidence="3">Uncharacterized protein</fullName>
    </submittedName>
</protein>
<dbReference type="OrthoDB" id="4440408at2759"/>
<keyword evidence="1" id="KW-0175">Coiled coil</keyword>
<evidence type="ECO:0000313" key="4">
    <source>
        <dbReference type="Proteomes" id="UP000006701"/>
    </source>
</evidence>
<feature type="chain" id="PRO_5002633160" evidence="2">
    <location>
        <begin position="24"/>
        <end position="316"/>
    </location>
</feature>
<feature type="coiled-coil region" evidence="1">
    <location>
        <begin position="148"/>
        <end position="175"/>
    </location>
</feature>
<accession>A1CIW8</accession>
<dbReference type="RefSeq" id="XP_001272249.1">
    <property type="nucleotide sequence ID" value="XM_001272248.1"/>
</dbReference>
<name>A1CIW8_ASPCL</name>
<keyword evidence="2" id="KW-0732">Signal</keyword>
<dbReference type="GeneID" id="4704015"/>
<dbReference type="EMBL" id="DS027054">
    <property type="protein sequence ID" value="EAW10823.1"/>
    <property type="molecule type" value="Genomic_DNA"/>
</dbReference>
<dbReference type="OMA" id="NTRGHCT"/>
<dbReference type="HOGENOM" id="CLU_855239_0_0_1"/>
<keyword evidence="4" id="KW-1185">Reference proteome</keyword>
<evidence type="ECO:0000256" key="2">
    <source>
        <dbReference type="SAM" id="SignalP"/>
    </source>
</evidence>
<feature type="signal peptide" evidence="2">
    <location>
        <begin position="1"/>
        <end position="23"/>
    </location>
</feature>
<proteinExistence type="predicted"/>
<dbReference type="VEuPathDB" id="FungiDB:ACLA_052960"/>
<evidence type="ECO:0000256" key="1">
    <source>
        <dbReference type="SAM" id="Coils"/>
    </source>
</evidence>
<organism evidence="3 4">
    <name type="scientific">Aspergillus clavatus (strain ATCC 1007 / CBS 513.65 / DSM 816 / NCTC 3887 / NRRL 1 / QM 1276 / 107)</name>
    <dbReference type="NCBI Taxonomy" id="344612"/>
    <lineage>
        <taxon>Eukaryota</taxon>
        <taxon>Fungi</taxon>
        <taxon>Dikarya</taxon>
        <taxon>Ascomycota</taxon>
        <taxon>Pezizomycotina</taxon>
        <taxon>Eurotiomycetes</taxon>
        <taxon>Eurotiomycetidae</taxon>
        <taxon>Eurotiales</taxon>
        <taxon>Aspergillaceae</taxon>
        <taxon>Aspergillus</taxon>
        <taxon>Aspergillus subgen. Fumigati</taxon>
    </lineage>
</organism>
<sequence length="316" mass="36919">MFSTIRTWLFVALRLLKLKHTRSKWEKVLKKAKTPKDYESFLLSDLDSRAKARLIYRISLQKGLPNHLFGNQDKVDHLVTRLEKQGLYQTGRLLRFFQYHHQPPDPEAMHWCQDLIEHERTCNIIAQSLAFYQSAHKALNEDRNPDKRRRLASALEHARDSLEELKSLYREVKAELMTHLGNMPGGPFRKAFLAWRNETNWHLCDWMRQDCVARGGCCARECGCCEKPRGTGGYGYPIHGHCTLLCACCAQTNGLPVMDENAQCNVNLWEDIERFMVDQTDMYSRRAYRAYIWGVDVVNEIEDCDVYLRQHPRSLV</sequence>
<dbReference type="AlphaFoldDB" id="A1CIW8"/>
<gene>
    <name evidence="3" type="ORF">ACLA_052960</name>
</gene>